<dbReference type="EMBL" id="JAYMYS010000008">
    <property type="protein sequence ID" value="KAK7382936.1"/>
    <property type="molecule type" value="Genomic_DNA"/>
</dbReference>
<protein>
    <submittedName>
        <fullName evidence="1">Uncharacterized protein</fullName>
    </submittedName>
</protein>
<evidence type="ECO:0000313" key="2">
    <source>
        <dbReference type="Proteomes" id="UP001386955"/>
    </source>
</evidence>
<organism evidence="1 2">
    <name type="scientific">Psophocarpus tetragonolobus</name>
    <name type="common">Winged bean</name>
    <name type="synonym">Dolichos tetragonolobus</name>
    <dbReference type="NCBI Taxonomy" id="3891"/>
    <lineage>
        <taxon>Eukaryota</taxon>
        <taxon>Viridiplantae</taxon>
        <taxon>Streptophyta</taxon>
        <taxon>Embryophyta</taxon>
        <taxon>Tracheophyta</taxon>
        <taxon>Spermatophyta</taxon>
        <taxon>Magnoliopsida</taxon>
        <taxon>eudicotyledons</taxon>
        <taxon>Gunneridae</taxon>
        <taxon>Pentapetalae</taxon>
        <taxon>rosids</taxon>
        <taxon>fabids</taxon>
        <taxon>Fabales</taxon>
        <taxon>Fabaceae</taxon>
        <taxon>Papilionoideae</taxon>
        <taxon>50 kb inversion clade</taxon>
        <taxon>NPAAA clade</taxon>
        <taxon>indigoferoid/millettioid clade</taxon>
        <taxon>Phaseoleae</taxon>
        <taxon>Psophocarpus</taxon>
    </lineage>
</organism>
<comment type="caution">
    <text evidence="1">The sequence shown here is derived from an EMBL/GenBank/DDBJ whole genome shotgun (WGS) entry which is preliminary data.</text>
</comment>
<gene>
    <name evidence="1" type="ORF">VNO78_28600</name>
</gene>
<reference evidence="1 2" key="1">
    <citation type="submission" date="2024-01" db="EMBL/GenBank/DDBJ databases">
        <title>The genomes of 5 underutilized Papilionoideae crops provide insights into root nodulation and disease resistanc.</title>
        <authorList>
            <person name="Jiang F."/>
        </authorList>
    </citation>
    <scope>NUCLEOTIDE SEQUENCE [LARGE SCALE GENOMIC DNA]</scope>
    <source>
        <strain evidence="1">DUOXIRENSHENG_FW03</strain>
        <tissue evidence="1">Leaves</tissue>
    </source>
</reference>
<evidence type="ECO:0000313" key="1">
    <source>
        <dbReference type="EMBL" id="KAK7382936.1"/>
    </source>
</evidence>
<keyword evidence="2" id="KW-1185">Reference proteome</keyword>
<sequence>MLIHSPSCFVAYNCLKILDLDPSEVRNPFLGFSLYTCPQSFHDEVVKRWSLVFSGRIRDRHFLGREAKIASYLESDLSSYRFCEMQDALEPRLSPAEETQHETQ</sequence>
<dbReference type="Proteomes" id="UP001386955">
    <property type="component" value="Unassembled WGS sequence"/>
</dbReference>
<name>A0AAN9X0L0_PSOTE</name>
<accession>A0AAN9X0L0</accession>
<dbReference type="AlphaFoldDB" id="A0AAN9X0L0"/>
<proteinExistence type="predicted"/>